<name>A0ABN9XT89_9DINO</name>
<evidence type="ECO:0000313" key="3">
    <source>
        <dbReference type="Proteomes" id="UP001189429"/>
    </source>
</evidence>
<sequence>PSGAQPWQAPALRVSAEPGQISPRPQPRAGRLGARGAAVLWGAASGSLRCSGPLVPTLPSTGLGLTLLPTGALGSGRSAVESGAVEAAAGPRRVARDRARAGPPAAAATPARPKRAAAMAPRAGKRRAAPAAAPRAVARAVRQSHAKSESVSAQTARACEQRRTRVVHFHGRPLPRDQAKLDPILVACLTEPFDREAVSAGRVMMAAVACGQNASFAAGKTSAPRSKRAPQGWCKEGPELAREPRPWISLALVAEQLVKEGDDGVAAARAAALMQDGYFRPSEVFNIHLSDVADVSKRGPFDDAAILRIDAGRAYLRELVEALLAEAASAPSPKLFPSLSLAEFEGLFKGAAAADELDHVELAPRMLRRGGPGEGVLTGRRALAQVQERGRWEARASACKYAGGGRVLGQVRKLAAEQQRHGAGLLRKLPFLLGLSVRRPC</sequence>
<evidence type="ECO:0000313" key="2">
    <source>
        <dbReference type="EMBL" id="CAK0901916.1"/>
    </source>
</evidence>
<feature type="compositionally biased region" description="Low complexity" evidence="1">
    <location>
        <begin position="101"/>
        <end position="115"/>
    </location>
</feature>
<dbReference type="Proteomes" id="UP001189429">
    <property type="component" value="Unassembled WGS sequence"/>
</dbReference>
<evidence type="ECO:0000256" key="1">
    <source>
        <dbReference type="SAM" id="MobiDB-lite"/>
    </source>
</evidence>
<organism evidence="2 3">
    <name type="scientific">Prorocentrum cordatum</name>
    <dbReference type="NCBI Taxonomy" id="2364126"/>
    <lineage>
        <taxon>Eukaryota</taxon>
        <taxon>Sar</taxon>
        <taxon>Alveolata</taxon>
        <taxon>Dinophyceae</taxon>
        <taxon>Prorocentrales</taxon>
        <taxon>Prorocentraceae</taxon>
        <taxon>Prorocentrum</taxon>
    </lineage>
</organism>
<feature type="non-terminal residue" evidence="2">
    <location>
        <position position="1"/>
    </location>
</feature>
<feature type="region of interest" description="Disordered" evidence="1">
    <location>
        <begin position="83"/>
        <end position="115"/>
    </location>
</feature>
<gene>
    <name evidence="2" type="ORF">PCOR1329_LOCUS78706</name>
</gene>
<feature type="compositionally biased region" description="Low complexity" evidence="1">
    <location>
        <begin position="83"/>
        <end position="92"/>
    </location>
</feature>
<protein>
    <submittedName>
        <fullName evidence="2">Uncharacterized protein</fullName>
    </submittedName>
</protein>
<proteinExistence type="predicted"/>
<feature type="region of interest" description="Disordered" evidence="1">
    <location>
        <begin position="1"/>
        <end position="30"/>
    </location>
</feature>
<comment type="caution">
    <text evidence="2">The sequence shown here is derived from an EMBL/GenBank/DDBJ whole genome shotgun (WGS) entry which is preliminary data.</text>
</comment>
<dbReference type="EMBL" id="CAUYUJ010020998">
    <property type="protein sequence ID" value="CAK0901916.1"/>
    <property type="molecule type" value="Genomic_DNA"/>
</dbReference>
<keyword evidence="3" id="KW-1185">Reference proteome</keyword>
<reference evidence="2" key="1">
    <citation type="submission" date="2023-10" db="EMBL/GenBank/DDBJ databases">
        <authorList>
            <person name="Chen Y."/>
            <person name="Shah S."/>
            <person name="Dougan E. K."/>
            <person name="Thang M."/>
            <person name="Chan C."/>
        </authorList>
    </citation>
    <scope>NUCLEOTIDE SEQUENCE [LARGE SCALE GENOMIC DNA]</scope>
</reference>
<accession>A0ABN9XT89</accession>